<dbReference type="Proteomes" id="UP000754883">
    <property type="component" value="Unassembled WGS sequence"/>
</dbReference>
<proteinExistence type="inferred from homology"/>
<evidence type="ECO:0000256" key="2">
    <source>
        <dbReference type="ARBA" id="ARBA00004996"/>
    </source>
</evidence>
<dbReference type="SMART" id="SM01400">
    <property type="entry name" value="Pribosyltran_N"/>
    <property type="match status" value="1"/>
</dbReference>
<evidence type="ECO:0000256" key="7">
    <source>
        <dbReference type="ARBA" id="ARBA00022727"/>
    </source>
</evidence>
<sequence>MTGKRLHLLSGKDLDSLFQAIEATNTRVYTHSIIGTSHPEFAKAISLQIDCDISQGIETSRFSNGETSVTIATSVRDNDVYILQTACEPVNNVLMELLIAISACKMASARRITAVLPCFPYSRQDKKDRSRAPITAKLIANMLEVAGCDHVITMDLHASQIQGFFNIPVDNVRNLYAERAMIDYIEREFTTTDLVIVSPDAGGAKRAAAIADKLGVELAIIHKERKVANKVSRMVLVGDVQGRNAVLVDDIADTCGTLALAAQVLKDHGAATSNAVVTHGFLSGPSVEVIESSQLDRLVVSNTLPLPPHAMSCKKIQQMDISYTIAEAIRRTYNGESISVLFR</sequence>
<dbReference type="OrthoDB" id="413572at2759"/>
<dbReference type="PANTHER" id="PTHR10210">
    <property type="entry name" value="RIBOSE-PHOSPHATE DIPHOSPHOKINASE FAMILY MEMBER"/>
    <property type="match status" value="1"/>
</dbReference>
<keyword evidence="7" id="KW-0545">Nucleotide biosynthesis</keyword>
<evidence type="ECO:0000256" key="12">
    <source>
        <dbReference type="ARBA" id="ARBA00049535"/>
    </source>
</evidence>
<dbReference type="InterPro" id="IPR005946">
    <property type="entry name" value="Rib-P_diPkinase"/>
</dbReference>
<dbReference type="SUPFAM" id="SSF53271">
    <property type="entry name" value="PRTase-like"/>
    <property type="match status" value="1"/>
</dbReference>
<gene>
    <name evidence="14" type="ORF">CBYS24578_00016180</name>
</gene>
<keyword evidence="5" id="KW-0808">Transferase</keyword>
<accession>A0A9N9U4U5</accession>
<evidence type="ECO:0000313" key="15">
    <source>
        <dbReference type="Proteomes" id="UP000754883"/>
    </source>
</evidence>
<evidence type="ECO:0000259" key="13">
    <source>
        <dbReference type="Pfam" id="PF13793"/>
    </source>
</evidence>
<organism evidence="14 15">
    <name type="scientific">Clonostachys byssicola</name>
    <dbReference type="NCBI Taxonomy" id="160290"/>
    <lineage>
        <taxon>Eukaryota</taxon>
        <taxon>Fungi</taxon>
        <taxon>Dikarya</taxon>
        <taxon>Ascomycota</taxon>
        <taxon>Pezizomycotina</taxon>
        <taxon>Sordariomycetes</taxon>
        <taxon>Hypocreomycetidae</taxon>
        <taxon>Hypocreales</taxon>
        <taxon>Bionectriaceae</taxon>
        <taxon>Clonostachys</taxon>
    </lineage>
</organism>
<dbReference type="InterPro" id="IPR029099">
    <property type="entry name" value="Pribosyltran_N"/>
</dbReference>
<dbReference type="Pfam" id="PF13793">
    <property type="entry name" value="Pribosyltran_N"/>
    <property type="match status" value="1"/>
</dbReference>
<name>A0A9N9U4U5_9HYPO</name>
<keyword evidence="8" id="KW-0547">Nucleotide-binding</keyword>
<keyword evidence="10" id="KW-0067">ATP-binding</keyword>
<dbReference type="GO" id="GO:0006164">
    <property type="term" value="P:purine nucleotide biosynthetic process"/>
    <property type="evidence" value="ECO:0007669"/>
    <property type="project" value="TreeGrafter"/>
</dbReference>
<dbReference type="CDD" id="cd06223">
    <property type="entry name" value="PRTases_typeI"/>
    <property type="match status" value="1"/>
</dbReference>
<dbReference type="InterPro" id="IPR000836">
    <property type="entry name" value="PRTase_dom"/>
</dbReference>
<keyword evidence="15" id="KW-1185">Reference proteome</keyword>
<dbReference type="PANTHER" id="PTHR10210:SF32">
    <property type="entry name" value="RIBOSE-PHOSPHATE PYROPHOSPHOKINASE 2"/>
    <property type="match status" value="1"/>
</dbReference>
<evidence type="ECO:0000256" key="6">
    <source>
        <dbReference type="ARBA" id="ARBA00022723"/>
    </source>
</evidence>
<dbReference type="PROSITE" id="PS00114">
    <property type="entry name" value="PRPP_SYNTHASE"/>
    <property type="match status" value="1"/>
</dbReference>
<dbReference type="GO" id="GO:0004749">
    <property type="term" value="F:ribose phosphate diphosphokinase activity"/>
    <property type="evidence" value="ECO:0007669"/>
    <property type="project" value="UniProtKB-EC"/>
</dbReference>
<dbReference type="NCBIfam" id="TIGR01251">
    <property type="entry name" value="ribP_PPkin"/>
    <property type="match status" value="1"/>
</dbReference>
<evidence type="ECO:0000256" key="11">
    <source>
        <dbReference type="ARBA" id="ARBA00022842"/>
    </source>
</evidence>
<protein>
    <recommendedName>
        <fullName evidence="4">ribose-phosphate diphosphokinase</fullName>
        <ecNumber evidence="4">2.7.6.1</ecNumber>
    </recommendedName>
</protein>
<comment type="cofactor">
    <cofactor evidence="1">
        <name>Mg(2+)</name>
        <dbReference type="ChEBI" id="CHEBI:18420"/>
    </cofactor>
</comment>
<dbReference type="AlphaFoldDB" id="A0A9N9U4U5"/>
<reference evidence="15" key="1">
    <citation type="submission" date="2019-06" db="EMBL/GenBank/DDBJ databases">
        <authorList>
            <person name="Broberg M."/>
        </authorList>
    </citation>
    <scope>NUCLEOTIDE SEQUENCE [LARGE SCALE GENOMIC DNA]</scope>
</reference>
<evidence type="ECO:0000256" key="8">
    <source>
        <dbReference type="ARBA" id="ARBA00022741"/>
    </source>
</evidence>
<evidence type="ECO:0000256" key="5">
    <source>
        <dbReference type="ARBA" id="ARBA00022679"/>
    </source>
</evidence>
<dbReference type="GO" id="GO:0005524">
    <property type="term" value="F:ATP binding"/>
    <property type="evidence" value="ECO:0007669"/>
    <property type="project" value="UniProtKB-KW"/>
</dbReference>
<keyword evidence="6" id="KW-0479">Metal-binding</keyword>
<evidence type="ECO:0000256" key="9">
    <source>
        <dbReference type="ARBA" id="ARBA00022777"/>
    </source>
</evidence>
<keyword evidence="9" id="KW-0418">Kinase</keyword>
<dbReference type="GO" id="GO:0009156">
    <property type="term" value="P:ribonucleoside monophosphate biosynthetic process"/>
    <property type="evidence" value="ECO:0007669"/>
    <property type="project" value="InterPro"/>
</dbReference>
<evidence type="ECO:0000256" key="1">
    <source>
        <dbReference type="ARBA" id="ARBA00001946"/>
    </source>
</evidence>
<comment type="pathway">
    <text evidence="2">Metabolic intermediate biosynthesis; 5-phospho-alpha-D-ribose 1-diphosphate biosynthesis; 5-phospho-alpha-D-ribose 1-diphosphate from D-ribose 5-phosphate (route I): step 1/1.</text>
</comment>
<comment type="catalytic activity">
    <reaction evidence="12">
        <text>D-ribose 5-phosphate + ATP = 5-phospho-alpha-D-ribose 1-diphosphate + AMP + H(+)</text>
        <dbReference type="Rhea" id="RHEA:15609"/>
        <dbReference type="ChEBI" id="CHEBI:15378"/>
        <dbReference type="ChEBI" id="CHEBI:30616"/>
        <dbReference type="ChEBI" id="CHEBI:58017"/>
        <dbReference type="ChEBI" id="CHEBI:78346"/>
        <dbReference type="ChEBI" id="CHEBI:456215"/>
        <dbReference type="EC" id="2.7.6.1"/>
    </reaction>
</comment>
<dbReference type="EMBL" id="CABFNO020001296">
    <property type="protein sequence ID" value="CAG9977318.1"/>
    <property type="molecule type" value="Genomic_DNA"/>
</dbReference>
<evidence type="ECO:0000313" key="14">
    <source>
        <dbReference type="EMBL" id="CAG9977318.1"/>
    </source>
</evidence>
<dbReference type="EC" id="2.7.6.1" evidence="4"/>
<feature type="domain" description="Ribose-phosphate pyrophosphokinase N-terminal" evidence="13">
    <location>
        <begin position="34"/>
        <end position="147"/>
    </location>
</feature>
<dbReference type="InterPro" id="IPR000842">
    <property type="entry name" value="PRib_PP_synth_CS"/>
</dbReference>
<evidence type="ECO:0000256" key="3">
    <source>
        <dbReference type="ARBA" id="ARBA00006478"/>
    </source>
</evidence>
<dbReference type="Gene3D" id="3.40.50.2020">
    <property type="match status" value="2"/>
</dbReference>
<dbReference type="GO" id="GO:0002189">
    <property type="term" value="C:ribose phosphate diphosphokinase complex"/>
    <property type="evidence" value="ECO:0007669"/>
    <property type="project" value="TreeGrafter"/>
</dbReference>
<comment type="caution">
    <text evidence="14">The sequence shown here is derived from an EMBL/GenBank/DDBJ whole genome shotgun (WGS) entry which is preliminary data.</text>
</comment>
<dbReference type="FunFam" id="3.40.50.2020:FF:000001">
    <property type="entry name" value="Ribose-phosphate pyrophosphokinase"/>
    <property type="match status" value="1"/>
</dbReference>
<dbReference type="GO" id="GO:0005737">
    <property type="term" value="C:cytoplasm"/>
    <property type="evidence" value="ECO:0007669"/>
    <property type="project" value="TreeGrafter"/>
</dbReference>
<reference evidence="14 15" key="2">
    <citation type="submission" date="2021-10" db="EMBL/GenBank/DDBJ databases">
        <authorList>
            <person name="Piombo E."/>
        </authorList>
    </citation>
    <scope>NUCLEOTIDE SEQUENCE [LARGE SCALE GENOMIC DNA]</scope>
</reference>
<dbReference type="GO" id="GO:0000287">
    <property type="term" value="F:magnesium ion binding"/>
    <property type="evidence" value="ECO:0007669"/>
    <property type="project" value="InterPro"/>
</dbReference>
<keyword evidence="11" id="KW-0460">Magnesium</keyword>
<dbReference type="Pfam" id="PF14572">
    <property type="entry name" value="Pribosyl_synth"/>
    <property type="match status" value="1"/>
</dbReference>
<dbReference type="NCBIfam" id="NF002320">
    <property type="entry name" value="PRK01259.1"/>
    <property type="match status" value="1"/>
</dbReference>
<dbReference type="GO" id="GO:0016301">
    <property type="term" value="F:kinase activity"/>
    <property type="evidence" value="ECO:0007669"/>
    <property type="project" value="UniProtKB-KW"/>
</dbReference>
<dbReference type="InterPro" id="IPR029057">
    <property type="entry name" value="PRTase-like"/>
</dbReference>
<evidence type="ECO:0000256" key="4">
    <source>
        <dbReference type="ARBA" id="ARBA00013247"/>
    </source>
</evidence>
<dbReference type="GO" id="GO:0006015">
    <property type="term" value="P:5-phosphoribose 1-diphosphate biosynthetic process"/>
    <property type="evidence" value="ECO:0007669"/>
    <property type="project" value="TreeGrafter"/>
</dbReference>
<comment type="similarity">
    <text evidence="3">Belongs to the ribose-phosphate pyrophosphokinase family.</text>
</comment>
<evidence type="ECO:0000256" key="10">
    <source>
        <dbReference type="ARBA" id="ARBA00022840"/>
    </source>
</evidence>